<dbReference type="Pfam" id="PF00563">
    <property type="entry name" value="EAL"/>
    <property type="match status" value="1"/>
</dbReference>
<feature type="transmembrane region" description="Helical" evidence="1">
    <location>
        <begin position="99"/>
        <end position="122"/>
    </location>
</feature>
<evidence type="ECO:0000259" key="3">
    <source>
        <dbReference type="PROSITE" id="PS50887"/>
    </source>
</evidence>
<dbReference type="PANTHER" id="PTHR44757:SF2">
    <property type="entry name" value="BIOFILM ARCHITECTURE MAINTENANCE PROTEIN MBAA"/>
    <property type="match status" value="1"/>
</dbReference>
<feature type="transmembrane region" description="Helical" evidence="1">
    <location>
        <begin position="65"/>
        <end position="87"/>
    </location>
</feature>
<keyword evidence="1" id="KW-0812">Transmembrane</keyword>
<feature type="transmembrane region" description="Helical" evidence="1">
    <location>
        <begin position="35"/>
        <end position="59"/>
    </location>
</feature>
<keyword evidence="5" id="KW-1185">Reference proteome</keyword>
<feature type="transmembrane region" description="Helical" evidence="1">
    <location>
        <begin position="152"/>
        <end position="173"/>
    </location>
</feature>
<feature type="domain" description="GGDEF" evidence="3">
    <location>
        <begin position="252"/>
        <end position="384"/>
    </location>
</feature>
<dbReference type="CDD" id="cd01949">
    <property type="entry name" value="GGDEF"/>
    <property type="match status" value="1"/>
</dbReference>
<dbReference type="Proteomes" id="UP000293623">
    <property type="component" value="Unassembled WGS sequence"/>
</dbReference>
<keyword evidence="1" id="KW-0472">Membrane</keyword>
<dbReference type="OrthoDB" id="9814202at2"/>
<evidence type="ECO:0000313" key="5">
    <source>
        <dbReference type="Proteomes" id="UP000293623"/>
    </source>
</evidence>
<dbReference type="PROSITE" id="PS50883">
    <property type="entry name" value="EAL"/>
    <property type="match status" value="1"/>
</dbReference>
<organism evidence="4 5">
    <name type="scientific">Pelagerythrobacter rhizovicinus</name>
    <dbReference type="NCBI Taxonomy" id="2268576"/>
    <lineage>
        <taxon>Bacteria</taxon>
        <taxon>Pseudomonadati</taxon>
        <taxon>Pseudomonadota</taxon>
        <taxon>Alphaproteobacteria</taxon>
        <taxon>Sphingomonadales</taxon>
        <taxon>Erythrobacteraceae</taxon>
        <taxon>Pelagerythrobacter</taxon>
    </lineage>
</organism>
<accession>A0A4Q2KQ02</accession>
<feature type="domain" description="EAL" evidence="2">
    <location>
        <begin position="393"/>
        <end position="643"/>
    </location>
</feature>
<dbReference type="InterPro" id="IPR001633">
    <property type="entry name" value="EAL_dom"/>
</dbReference>
<dbReference type="InterPro" id="IPR000160">
    <property type="entry name" value="GGDEF_dom"/>
</dbReference>
<dbReference type="InterPro" id="IPR029787">
    <property type="entry name" value="Nucleotide_cyclase"/>
</dbReference>
<dbReference type="InterPro" id="IPR043128">
    <property type="entry name" value="Rev_trsase/Diguanyl_cyclase"/>
</dbReference>
<name>A0A4Q2KQ02_9SPHN</name>
<dbReference type="SUPFAM" id="SSF55073">
    <property type="entry name" value="Nucleotide cyclase"/>
    <property type="match status" value="1"/>
</dbReference>
<dbReference type="SMART" id="SM00052">
    <property type="entry name" value="EAL"/>
    <property type="match status" value="1"/>
</dbReference>
<dbReference type="PROSITE" id="PS50887">
    <property type="entry name" value="GGDEF"/>
    <property type="match status" value="1"/>
</dbReference>
<reference evidence="4 5" key="1">
    <citation type="submission" date="2019-01" db="EMBL/GenBank/DDBJ databases">
        <title>Altererythrobacter rhizovicinus sp. nov., isolated from the rhizosphere soil of Haloxylon ammodendron.</title>
        <authorList>
            <person name="Li H.-P."/>
            <person name="Gou J.-Y."/>
            <person name="Yao D."/>
            <person name="Han Q.-Q."/>
            <person name="Shao K.-Z."/>
            <person name="Zhao Q."/>
            <person name="Zhang J.-L."/>
        </authorList>
    </citation>
    <scope>NUCLEOTIDE SEQUENCE [LARGE SCALE GENOMIC DNA]</scope>
    <source>
        <strain evidence="4 5">AY-3R</strain>
    </source>
</reference>
<dbReference type="Pfam" id="PF00990">
    <property type="entry name" value="GGDEF"/>
    <property type="match status" value="1"/>
</dbReference>
<comment type="caution">
    <text evidence="4">The sequence shown here is derived from an EMBL/GenBank/DDBJ whole genome shotgun (WGS) entry which is preliminary data.</text>
</comment>
<sequence length="653" mass="71047">MASSNPEGKAFSALSYFERGDALSERVRRTLVRTLYTQPSSLAAGAASGIVSSLVVAYISESTVMYVLTLVLCIVAIARVVLAFSHSPDSDTSTNELEIVYEVGAFTYAFLLGTAAAAALVLRVHPEAEVLIAVNAVGYGVAICARNAGRPVIAIGQLVLVCAPMIAACLYLNTLAFNVFAITIVLMIPAMAAITMSVFKVLRDNIAAAETSARLAETMQRLARTDAVTGLANRAGLNHAMVEKLMDVTDDQMMGMIWIDLDRFKEVNDLLGHPVGDRVLQTVAKRLQEITPDGATVARFGGDEFIVFCEVDDRADCMRLASEVHAEIMRPVRIDGERLEIGASLGVAVLPDDGGDADSVMQAADLALYHAKVNGRRQTCFFDSSMSRDLARRREIEDELRSAIQKNELSIFFQPIVDLSTGRIRTFEALVRWFHPQKGEMRPDEFIPVAEETGVIVTLGNWITAQAARAAAQWPQDVTLAVNLSPLQIKAPGAALGVINALREAGLDPARLELEVTESLFLDDSEATDDFIRELSARGVRFALDDFGTGYSSLAYVNKYPFRKIKVDRSFVSGPDVSRRTEAIIRAVAEMGAQLDMEIVAEGLETIEQVTAVRNAGCTLGQGYYFSRAVPDYLAAMLLAQERDEELLRRTAS</sequence>
<dbReference type="Gene3D" id="3.20.20.450">
    <property type="entry name" value="EAL domain"/>
    <property type="match status" value="1"/>
</dbReference>
<proteinExistence type="predicted"/>
<dbReference type="NCBIfam" id="TIGR00254">
    <property type="entry name" value="GGDEF"/>
    <property type="match status" value="1"/>
</dbReference>
<dbReference type="CDD" id="cd01948">
    <property type="entry name" value="EAL"/>
    <property type="match status" value="1"/>
</dbReference>
<evidence type="ECO:0000256" key="1">
    <source>
        <dbReference type="SAM" id="Phobius"/>
    </source>
</evidence>
<gene>
    <name evidence="4" type="ORF">ETX26_07270</name>
</gene>
<evidence type="ECO:0000259" key="2">
    <source>
        <dbReference type="PROSITE" id="PS50883"/>
    </source>
</evidence>
<dbReference type="PANTHER" id="PTHR44757">
    <property type="entry name" value="DIGUANYLATE CYCLASE DGCP"/>
    <property type="match status" value="1"/>
</dbReference>
<keyword evidence="1" id="KW-1133">Transmembrane helix</keyword>
<dbReference type="Gene3D" id="3.30.70.270">
    <property type="match status" value="1"/>
</dbReference>
<protein>
    <submittedName>
        <fullName evidence="4">EAL domain-containing protein</fullName>
    </submittedName>
</protein>
<dbReference type="AlphaFoldDB" id="A0A4Q2KQ02"/>
<dbReference type="RefSeq" id="WP_129523939.1">
    <property type="nucleotide sequence ID" value="NZ_SDPV01000001.1"/>
</dbReference>
<feature type="transmembrane region" description="Helical" evidence="1">
    <location>
        <begin position="179"/>
        <end position="199"/>
    </location>
</feature>
<dbReference type="InterPro" id="IPR052155">
    <property type="entry name" value="Biofilm_reg_signaling"/>
</dbReference>
<evidence type="ECO:0000313" key="4">
    <source>
        <dbReference type="EMBL" id="RXZ66470.1"/>
    </source>
</evidence>
<dbReference type="SUPFAM" id="SSF141868">
    <property type="entry name" value="EAL domain-like"/>
    <property type="match status" value="1"/>
</dbReference>
<dbReference type="EMBL" id="SDPV01000001">
    <property type="protein sequence ID" value="RXZ66470.1"/>
    <property type="molecule type" value="Genomic_DNA"/>
</dbReference>
<dbReference type="InterPro" id="IPR035919">
    <property type="entry name" value="EAL_sf"/>
</dbReference>
<feature type="transmembrane region" description="Helical" evidence="1">
    <location>
        <begin position="128"/>
        <end position="145"/>
    </location>
</feature>
<dbReference type="SMART" id="SM00267">
    <property type="entry name" value="GGDEF"/>
    <property type="match status" value="1"/>
</dbReference>